<dbReference type="Pfam" id="PF00650">
    <property type="entry name" value="CRAL_TRIO"/>
    <property type="match status" value="1"/>
</dbReference>
<dbReference type="Proteomes" id="UP001353858">
    <property type="component" value="Unassembled WGS sequence"/>
</dbReference>
<organism evidence="2 3">
    <name type="scientific">Aquatica leii</name>
    <dbReference type="NCBI Taxonomy" id="1421715"/>
    <lineage>
        <taxon>Eukaryota</taxon>
        <taxon>Metazoa</taxon>
        <taxon>Ecdysozoa</taxon>
        <taxon>Arthropoda</taxon>
        <taxon>Hexapoda</taxon>
        <taxon>Insecta</taxon>
        <taxon>Pterygota</taxon>
        <taxon>Neoptera</taxon>
        <taxon>Endopterygota</taxon>
        <taxon>Coleoptera</taxon>
        <taxon>Polyphaga</taxon>
        <taxon>Elateriformia</taxon>
        <taxon>Elateroidea</taxon>
        <taxon>Lampyridae</taxon>
        <taxon>Luciolinae</taxon>
        <taxon>Aquatica</taxon>
    </lineage>
</organism>
<comment type="caution">
    <text evidence="2">The sequence shown here is derived from an EMBL/GenBank/DDBJ whole genome shotgun (WGS) entry which is preliminary data.</text>
</comment>
<dbReference type="InterPro" id="IPR036273">
    <property type="entry name" value="CRAL/TRIO_N_dom_sf"/>
</dbReference>
<sequence length="314" mass="36626">MNEEKQHPKLKHPFLDGLKDVPQNKSKDLKKIRTWLGDQPHLPYISDEYIHLFLHACFYNQDKTKHAIETYFTIRGSTPSLFADRNAYTESMEYMSNLASMFRLPKATPEGYRVLMYTVKEHESTEYVFSDAIKGFCMYNDSVISEEGLAEGYIVIFDMKNLKLGHLARVSLPVLRSFMIYIQEAHPARLKAVHVINTAAFIKHAMRILQPMIRTEIIGLLRFHRGHVPDGIPQEILPRDYGGEAPSSEELRNEMFELRDKYAAWLKESEYYVADESKRIKKSSWWSIFSSANEQRDENLVFTDSTVFRQLEID</sequence>
<dbReference type="CDD" id="cd00170">
    <property type="entry name" value="SEC14"/>
    <property type="match status" value="1"/>
</dbReference>
<dbReference type="GO" id="GO:0016020">
    <property type="term" value="C:membrane"/>
    <property type="evidence" value="ECO:0007669"/>
    <property type="project" value="TreeGrafter"/>
</dbReference>
<dbReference type="Gene3D" id="1.20.5.1200">
    <property type="entry name" value="Alpha-tocopherol transfer"/>
    <property type="match status" value="1"/>
</dbReference>
<dbReference type="Gene3D" id="3.40.525.10">
    <property type="entry name" value="CRAL-TRIO lipid binding domain"/>
    <property type="match status" value="1"/>
</dbReference>
<name>A0AAN7SQR1_9COLE</name>
<gene>
    <name evidence="2" type="ORF">RN001_011326</name>
</gene>
<dbReference type="AlphaFoldDB" id="A0AAN7SQR1"/>
<dbReference type="PANTHER" id="PTHR10174">
    <property type="entry name" value="ALPHA-TOCOPHEROL TRANSFER PROTEIN-RELATED"/>
    <property type="match status" value="1"/>
</dbReference>
<protein>
    <recommendedName>
        <fullName evidence="1">CRAL-TRIO domain-containing protein</fullName>
    </recommendedName>
</protein>
<dbReference type="InterPro" id="IPR036865">
    <property type="entry name" value="CRAL-TRIO_dom_sf"/>
</dbReference>
<accession>A0AAN7SQR1</accession>
<dbReference type="SUPFAM" id="SSF46938">
    <property type="entry name" value="CRAL/TRIO N-terminal domain"/>
    <property type="match status" value="1"/>
</dbReference>
<dbReference type="SUPFAM" id="SSF52087">
    <property type="entry name" value="CRAL/TRIO domain"/>
    <property type="match status" value="1"/>
</dbReference>
<dbReference type="PRINTS" id="PR00180">
    <property type="entry name" value="CRETINALDHBP"/>
</dbReference>
<dbReference type="InterPro" id="IPR001251">
    <property type="entry name" value="CRAL-TRIO_dom"/>
</dbReference>
<dbReference type="PANTHER" id="PTHR10174:SF222">
    <property type="entry name" value="GH10083P-RELATED"/>
    <property type="match status" value="1"/>
</dbReference>
<dbReference type="GO" id="GO:1902936">
    <property type="term" value="F:phosphatidylinositol bisphosphate binding"/>
    <property type="evidence" value="ECO:0007669"/>
    <property type="project" value="TreeGrafter"/>
</dbReference>
<evidence type="ECO:0000313" key="3">
    <source>
        <dbReference type="Proteomes" id="UP001353858"/>
    </source>
</evidence>
<dbReference type="SMART" id="SM00516">
    <property type="entry name" value="SEC14"/>
    <property type="match status" value="1"/>
</dbReference>
<reference evidence="3" key="1">
    <citation type="submission" date="2023-01" db="EMBL/GenBank/DDBJ databases">
        <title>Key to firefly adult light organ development and bioluminescence: homeobox transcription factors regulate luciferase expression and transportation to peroxisome.</title>
        <authorList>
            <person name="Fu X."/>
        </authorList>
    </citation>
    <scope>NUCLEOTIDE SEQUENCE [LARGE SCALE GENOMIC DNA]</scope>
</reference>
<dbReference type="PROSITE" id="PS50191">
    <property type="entry name" value="CRAL_TRIO"/>
    <property type="match status" value="1"/>
</dbReference>
<feature type="domain" description="CRAL-TRIO" evidence="1">
    <location>
        <begin position="46"/>
        <end position="249"/>
    </location>
</feature>
<evidence type="ECO:0000259" key="1">
    <source>
        <dbReference type="PROSITE" id="PS50191"/>
    </source>
</evidence>
<keyword evidence="3" id="KW-1185">Reference proteome</keyword>
<dbReference type="EMBL" id="JARPUR010000004">
    <property type="protein sequence ID" value="KAK4878820.1"/>
    <property type="molecule type" value="Genomic_DNA"/>
</dbReference>
<evidence type="ECO:0000313" key="2">
    <source>
        <dbReference type="EMBL" id="KAK4878820.1"/>
    </source>
</evidence>
<proteinExistence type="predicted"/>